<name>A0A5E4PT95_9NEOP</name>
<evidence type="ECO:0000313" key="2">
    <source>
        <dbReference type="EMBL" id="VVC88151.1"/>
    </source>
</evidence>
<dbReference type="AlphaFoldDB" id="A0A5E4PT95"/>
<dbReference type="Proteomes" id="UP000324832">
    <property type="component" value="Unassembled WGS sequence"/>
</dbReference>
<feature type="non-terminal residue" evidence="2">
    <location>
        <position position="149"/>
    </location>
</feature>
<sequence>MFGLKETEKSNRQLTMKIIEELNKIDVDIDHRYINYAKRFGKKETNTEKDRPIVVQLINKWKKIEILQNKKKRLNKMSSRNTAVATKSTNGRKSKTMKRYMPSPNENDHYKSPNIKNSEKPTPKVNRKNAFDFMRNRSNSLTMDSPNNQ</sequence>
<evidence type="ECO:0000256" key="1">
    <source>
        <dbReference type="SAM" id="MobiDB-lite"/>
    </source>
</evidence>
<keyword evidence="3" id="KW-1185">Reference proteome</keyword>
<reference evidence="2 3" key="1">
    <citation type="submission" date="2017-07" db="EMBL/GenBank/DDBJ databases">
        <authorList>
            <person name="Talla V."/>
            <person name="Backstrom N."/>
        </authorList>
    </citation>
    <scope>NUCLEOTIDE SEQUENCE [LARGE SCALE GENOMIC DNA]</scope>
</reference>
<accession>A0A5E4PT95</accession>
<evidence type="ECO:0000313" key="3">
    <source>
        <dbReference type="Proteomes" id="UP000324832"/>
    </source>
</evidence>
<feature type="compositionally biased region" description="Polar residues" evidence="1">
    <location>
        <begin position="76"/>
        <end position="89"/>
    </location>
</feature>
<feature type="compositionally biased region" description="Basic and acidic residues" evidence="1">
    <location>
        <begin position="106"/>
        <end position="122"/>
    </location>
</feature>
<proteinExistence type="predicted"/>
<protein>
    <submittedName>
        <fullName evidence="2">Uncharacterized protein</fullName>
    </submittedName>
</protein>
<feature type="region of interest" description="Disordered" evidence="1">
    <location>
        <begin position="73"/>
        <end position="149"/>
    </location>
</feature>
<dbReference type="EMBL" id="FZQP02000240">
    <property type="protein sequence ID" value="VVC88151.1"/>
    <property type="molecule type" value="Genomic_DNA"/>
</dbReference>
<gene>
    <name evidence="2" type="ORF">LSINAPIS_LOCUS1588</name>
</gene>
<feature type="compositionally biased region" description="Polar residues" evidence="1">
    <location>
        <begin position="136"/>
        <end position="149"/>
    </location>
</feature>
<organism evidence="2 3">
    <name type="scientific">Leptidea sinapis</name>
    <dbReference type="NCBI Taxonomy" id="189913"/>
    <lineage>
        <taxon>Eukaryota</taxon>
        <taxon>Metazoa</taxon>
        <taxon>Ecdysozoa</taxon>
        <taxon>Arthropoda</taxon>
        <taxon>Hexapoda</taxon>
        <taxon>Insecta</taxon>
        <taxon>Pterygota</taxon>
        <taxon>Neoptera</taxon>
        <taxon>Endopterygota</taxon>
        <taxon>Lepidoptera</taxon>
        <taxon>Glossata</taxon>
        <taxon>Ditrysia</taxon>
        <taxon>Papilionoidea</taxon>
        <taxon>Pieridae</taxon>
        <taxon>Dismorphiinae</taxon>
        <taxon>Leptidea</taxon>
    </lineage>
</organism>